<evidence type="ECO:0000313" key="6">
    <source>
        <dbReference type="Proteomes" id="UP000269157"/>
    </source>
</evidence>
<evidence type="ECO:0000256" key="1">
    <source>
        <dbReference type="ARBA" id="ARBA00023015"/>
    </source>
</evidence>
<dbReference type="CDD" id="cd06267">
    <property type="entry name" value="PBP1_LacI_sugar_binding-like"/>
    <property type="match status" value="1"/>
</dbReference>
<dbReference type="InterPro" id="IPR000843">
    <property type="entry name" value="HTH_LacI"/>
</dbReference>
<gene>
    <name evidence="5" type="ORF">BCF46_3568</name>
</gene>
<dbReference type="PANTHER" id="PTHR30146">
    <property type="entry name" value="LACI-RELATED TRANSCRIPTIONAL REPRESSOR"/>
    <property type="match status" value="1"/>
</dbReference>
<protein>
    <submittedName>
        <fullName evidence="5">LacI family transcriptional regulator</fullName>
    </submittedName>
</protein>
<feature type="domain" description="HTH lacI-type" evidence="4">
    <location>
        <begin position="4"/>
        <end position="58"/>
    </location>
</feature>
<dbReference type="SUPFAM" id="SSF53822">
    <property type="entry name" value="Periplasmic binding protein-like I"/>
    <property type="match status" value="1"/>
</dbReference>
<dbReference type="OrthoDB" id="8433438at2"/>
<comment type="caution">
    <text evidence="5">The sequence shown here is derived from an EMBL/GenBank/DDBJ whole genome shotgun (WGS) entry which is preliminary data.</text>
</comment>
<evidence type="ECO:0000256" key="3">
    <source>
        <dbReference type="ARBA" id="ARBA00023163"/>
    </source>
</evidence>
<keyword evidence="2" id="KW-0238">DNA-binding</keyword>
<dbReference type="Gene3D" id="1.10.260.40">
    <property type="entry name" value="lambda repressor-like DNA-binding domains"/>
    <property type="match status" value="1"/>
</dbReference>
<keyword evidence="1" id="KW-0805">Transcription regulation</keyword>
<dbReference type="Pfam" id="PF00356">
    <property type="entry name" value="LacI"/>
    <property type="match status" value="1"/>
</dbReference>
<dbReference type="SUPFAM" id="SSF47413">
    <property type="entry name" value="lambda repressor-like DNA-binding domains"/>
    <property type="match status" value="1"/>
</dbReference>
<dbReference type="AlphaFoldDB" id="A0A497VLA2"/>
<name>A0A497VLA2_9RHOB</name>
<keyword evidence="3" id="KW-0804">Transcription</keyword>
<dbReference type="InterPro" id="IPR046335">
    <property type="entry name" value="LacI/GalR-like_sensor"/>
</dbReference>
<dbReference type="Gene3D" id="3.40.50.2300">
    <property type="match status" value="2"/>
</dbReference>
<organism evidence="5 6">
    <name type="scientific">Litoreibacter meonggei</name>
    <dbReference type="NCBI Taxonomy" id="1049199"/>
    <lineage>
        <taxon>Bacteria</taxon>
        <taxon>Pseudomonadati</taxon>
        <taxon>Pseudomonadota</taxon>
        <taxon>Alphaproteobacteria</taxon>
        <taxon>Rhodobacterales</taxon>
        <taxon>Roseobacteraceae</taxon>
        <taxon>Litoreibacter</taxon>
    </lineage>
</organism>
<dbReference type="Pfam" id="PF13377">
    <property type="entry name" value="Peripla_BP_3"/>
    <property type="match status" value="1"/>
</dbReference>
<dbReference type="CDD" id="cd01392">
    <property type="entry name" value="HTH_LacI"/>
    <property type="match status" value="1"/>
</dbReference>
<dbReference type="RefSeq" id="WP_121027503.1">
    <property type="nucleotide sequence ID" value="NZ_RCCE01000006.1"/>
</dbReference>
<dbReference type="PANTHER" id="PTHR30146:SF109">
    <property type="entry name" value="HTH-TYPE TRANSCRIPTIONAL REGULATOR GALS"/>
    <property type="match status" value="1"/>
</dbReference>
<evidence type="ECO:0000313" key="5">
    <source>
        <dbReference type="EMBL" id="RLJ40995.1"/>
    </source>
</evidence>
<dbReference type="EMBL" id="RCCE01000006">
    <property type="protein sequence ID" value="RLJ40995.1"/>
    <property type="molecule type" value="Genomic_DNA"/>
</dbReference>
<dbReference type="SMART" id="SM00354">
    <property type="entry name" value="HTH_LACI"/>
    <property type="match status" value="1"/>
</dbReference>
<keyword evidence="6" id="KW-1185">Reference proteome</keyword>
<evidence type="ECO:0000256" key="2">
    <source>
        <dbReference type="ARBA" id="ARBA00023125"/>
    </source>
</evidence>
<proteinExistence type="predicted"/>
<dbReference type="GO" id="GO:0000976">
    <property type="term" value="F:transcription cis-regulatory region binding"/>
    <property type="evidence" value="ECO:0007669"/>
    <property type="project" value="TreeGrafter"/>
</dbReference>
<sequence length="325" mass="35039">MSRVTIKTIANDLGISHMTVSRALSDHPNVQKETRDKIVKRADELGYVKNAAAMVMRGDAPKIVGLLLPNIVNEFYARFANDLAVECDAQSLQLIIHLTNDDTTVEQKALEQLRQVQASSVVLVPAPRRSTGDRTPYGRMRVIELIRQSGTPDQHPTILVDDGPAIRAAVKHLVDKGHDKIAYIGANRDMSSGRARLDAFRLGAKQAGVEILPDLISTGVPSFSMGRSHGHAILAGGTATALLCGGVEISNGALSALMDSKTKLDEGFEFIGYGDPSFYSWVNNGVSTIRVPITELATRAAEMFLAADLSGPAPKDTFLAELIIR</sequence>
<accession>A0A497VLA2</accession>
<dbReference type="InterPro" id="IPR028082">
    <property type="entry name" value="Peripla_BP_I"/>
</dbReference>
<dbReference type="InterPro" id="IPR010982">
    <property type="entry name" value="Lambda_DNA-bd_dom_sf"/>
</dbReference>
<dbReference type="Proteomes" id="UP000269157">
    <property type="component" value="Unassembled WGS sequence"/>
</dbReference>
<dbReference type="PROSITE" id="PS50932">
    <property type="entry name" value="HTH_LACI_2"/>
    <property type="match status" value="1"/>
</dbReference>
<evidence type="ECO:0000259" key="4">
    <source>
        <dbReference type="PROSITE" id="PS50932"/>
    </source>
</evidence>
<dbReference type="GO" id="GO:0003700">
    <property type="term" value="F:DNA-binding transcription factor activity"/>
    <property type="evidence" value="ECO:0007669"/>
    <property type="project" value="TreeGrafter"/>
</dbReference>
<reference evidence="5 6" key="1">
    <citation type="submission" date="2018-10" db="EMBL/GenBank/DDBJ databases">
        <title>Genomic Encyclopedia of Archaeal and Bacterial Type Strains, Phase II (KMG-II): from individual species to whole genera.</title>
        <authorList>
            <person name="Goeker M."/>
        </authorList>
    </citation>
    <scope>NUCLEOTIDE SEQUENCE [LARGE SCALE GENOMIC DNA]</scope>
    <source>
        <strain evidence="5 6">DSM 29466</strain>
    </source>
</reference>